<dbReference type="Gene3D" id="2.70.220.10">
    <property type="entry name" value="Ganglioside GM2 activator"/>
    <property type="match status" value="1"/>
</dbReference>
<gene>
    <name evidence="3" type="ORF">ACAOBT_LOCUS249</name>
</gene>
<protein>
    <submittedName>
        <fullName evidence="3">Uncharacterized protein</fullName>
    </submittedName>
</protein>
<dbReference type="PANTHER" id="PTHR21112:SF0">
    <property type="entry name" value="CHEMOSENSORY PROTEIN A 29A-RELATED"/>
    <property type="match status" value="1"/>
</dbReference>
<dbReference type="SUPFAM" id="SSF63707">
    <property type="entry name" value="Ganglioside M2 (gm2) activator"/>
    <property type="match status" value="1"/>
</dbReference>
<keyword evidence="1 2" id="KW-0732">Signal</keyword>
<dbReference type="OrthoDB" id="6814999at2759"/>
<keyword evidence="4" id="KW-1185">Reference proteome</keyword>
<evidence type="ECO:0000256" key="1">
    <source>
        <dbReference type="ARBA" id="ARBA00022729"/>
    </source>
</evidence>
<dbReference type="AlphaFoldDB" id="A0A9P0JJF7"/>
<dbReference type="InterPro" id="IPR036846">
    <property type="entry name" value="GM2-AP_sf"/>
</dbReference>
<feature type="signal peptide" evidence="2">
    <location>
        <begin position="1"/>
        <end position="21"/>
    </location>
</feature>
<reference evidence="3" key="1">
    <citation type="submission" date="2022-03" db="EMBL/GenBank/DDBJ databases">
        <authorList>
            <person name="Sayadi A."/>
        </authorList>
    </citation>
    <scope>NUCLEOTIDE SEQUENCE</scope>
</reference>
<dbReference type="Proteomes" id="UP001152888">
    <property type="component" value="Unassembled WGS sequence"/>
</dbReference>
<evidence type="ECO:0000256" key="2">
    <source>
        <dbReference type="SAM" id="SignalP"/>
    </source>
</evidence>
<feature type="chain" id="PRO_5040271563" evidence="2">
    <location>
        <begin position="22"/>
        <end position="171"/>
    </location>
</feature>
<comment type="caution">
    <text evidence="3">The sequence shown here is derived from an EMBL/GenBank/DDBJ whole genome shotgun (WGS) entry which is preliminary data.</text>
</comment>
<dbReference type="PANTHER" id="PTHR21112">
    <property type="entry name" value="CHEMOSENSORY PROTEIN A 29A-RELATED"/>
    <property type="match status" value="1"/>
</dbReference>
<proteinExistence type="predicted"/>
<accession>A0A9P0JJF7</accession>
<name>A0A9P0JJF7_ACAOB</name>
<organism evidence="3 4">
    <name type="scientific">Acanthoscelides obtectus</name>
    <name type="common">Bean weevil</name>
    <name type="synonym">Bruchus obtectus</name>
    <dbReference type="NCBI Taxonomy" id="200917"/>
    <lineage>
        <taxon>Eukaryota</taxon>
        <taxon>Metazoa</taxon>
        <taxon>Ecdysozoa</taxon>
        <taxon>Arthropoda</taxon>
        <taxon>Hexapoda</taxon>
        <taxon>Insecta</taxon>
        <taxon>Pterygota</taxon>
        <taxon>Neoptera</taxon>
        <taxon>Endopterygota</taxon>
        <taxon>Coleoptera</taxon>
        <taxon>Polyphaga</taxon>
        <taxon>Cucujiformia</taxon>
        <taxon>Chrysomeloidea</taxon>
        <taxon>Chrysomelidae</taxon>
        <taxon>Bruchinae</taxon>
        <taxon>Bruchini</taxon>
        <taxon>Acanthoscelides</taxon>
    </lineage>
</organism>
<sequence>MHNMIAALFLFSLCYVHNIQAKVTIHRFEDCEKGKDYSLSVDMKIKHDGDKNIVEEGTITNKIDFTKDIKAVLEVFSEEGGQWKQLAKKEDDLCNIRETFIGEFAEEVEKAAGITDTCLIKKGEYKLSNFVADFTKVKYTDFPEGKVKVRTEMHKDADIVGCLEVEFTLQK</sequence>
<dbReference type="EMBL" id="CAKOFQ010006652">
    <property type="protein sequence ID" value="CAH1953847.1"/>
    <property type="molecule type" value="Genomic_DNA"/>
</dbReference>
<evidence type="ECO:0000313" key="4">
    <source>
        <dbReference type="Proteomes" id="UP001152888"/>
    </source>
</evidence>
<evidence type="ECO:0000313" key="3">
    <source>
        <dbReference type="EMBL" id="CAH1953847.1"/>
    </source>
</evidence>